<dbReference type="AlphaFoldDB" id="A0A2T4JME3"/>
<keyword evidence="2" id="KW-0812">Transmembrane</keyword>
<organism evidence="4 5">
    <name type="scientific">Phaeovulum veldkampii DSM 11550</name>
    <dbReference type="NCBI Taxonomy" id="1185920"/>
    <lineage>
        <taxon>Bacteria</taxon>
        <taxon>Pseudomonadati</taxon>
        <taxon>Pseudomonadota</taxon>
        <taxon>Alphaproteobacteria</taxon>
        <taxon>Rhodobacterales</taxon>
        <taxon>Paracoccaceae</taxon>
        <taxon>Phaeovulum</taxon>
    </lineage>
</organism>
<dbReference type="Pfam" id="PF13717">
    <property type="entry name" value="Zn_ribbon_4"/>
    <property type="match status" value="1"/>
</dbReference>
<proteinExistence type="predicted"/>
<evidence type="ECO:0000256" key="1">
    <source>
        <dbReference type="SAM" id="MobiDB-lite"/>
    </source>
</evidence>
<dbReference type="OrthoDB" id="7159357at2"/>
<evidence type="ECO:0000313" key="4">
    <source>
        <dbReference type="EMBL" id="PTE19033.1"/>
    </source>
</evidence>
<dbReference type="InterPro" id="IPR011723">
    <property type="entry name" value="Znf/thioredoxin_put"/>
</dbReference>
<keyword evidence="2" id="KW-0472">Membrane</keyword>
<evidence type="ECO:0000256" key="2">
    <source>
        <dbReference type="SAM" id="Phobius"/>
    </source>
</evidence>
<feature type="compositionally biased region" description="Low complexity" evidence="1">
    <location>
        <begin position="174"/>
        <end position="183"/>
    </location>
</feature>
<evidence type="ECO:0000259" key="3">
    <source>
        <dbReference type="Pfam" id="PF13717"/>
    </source>
</evidence>
<sequence length="319" mass="33339">MRLICPNCAAQYEVDDSVIPENGRDVQCSGCGHSWFQPGAAALAAHAAAPAADTPPEAADTARRTLDASPEAAVLDKAIGLQDRADAPTLDQPAQRDLAPEAPLPTAAEDEPVTPPPPAPERVRRNLDENVMAVLREEAEREASARRAEAAVLETQTDLGLAAAQPVATPPHQPVAAQTEAAAPEPPSQPTPAQSGWADLSAPEPEPEAATGRRGLLPDVEQINSTLRASSERSDEPAARDAPEALARRRAGFRLGFGITLLLAAAAMWLYISAQQIGTAVPTAAPALAAYVGAVDQGRGWLDDQLRGLTALIEAKTQD</sequence>
<evidence type="ECO:0000313" key="5">
    <source>
        <dbReference type="Proteomes" id="UP000241899"/>
    </source>
</evidence>
<dbReference type="RefSeq" id="WP_107323495.1">
    <property type="nucleotide sequence ID" value="NZ_NHSP01000093.1"/>
</dbReference>
<feature type="domain" description="Zinc finger/thioredoxin putative" evidence="3">
    <location>
        <begin position="1"/>
        <end position="36"/>
    </location>
</feature>
<keyword evidence="2" id="KW-1133">Transmembrane helix</keyword>
<comment type="caution">
    <text evidence="4">The sequence shown here is derived from an EMBL/GenBank/DDBJ whole genome shotgun (WGS) entry which is preliminary data.</text>
</comment>
<accession>A0A2T4JME3</accession>
<dbReference type="NCBIfam" id="TIGR02098">
    <property type="entry name" value="MJ0042_CXXC"/>
    <property type="match status" value="1"/>
</dbReference>
<name>A0A2T4JME3_9RHOB</name>
<feature type="region of interest" description="Disordered" evidence="1">
    <location>
        <begin position="165"/>
        <end position="220"/>
    </location>
</feature>
<feature type="transmembrane region" description="Helical" evidence="2">
    <location>
        <begin position="253"/>
        <end position="272"/>
    </location>
</feature>
<dbReference type="Proteomes" id="UP000241899">
    <property type="component" value="Unassembled WGS sequence"/>
</dbReference>
<gene>
    <name evidence="4" type="ORF">C5F46_00925</name>
</gene>
<reference evidence="4 5" key="1">
    <citation type="submission" date="2018-03" db="EMBL/GenBank/DDBJ databases">
        <title>Rhodobacter veldkampii.</title>
        <authorList>
            <person name="Meyer T.E."/>
            <person name="Miller S."/>
            <person name="Lodha T."/>
            <person name="Gandham S."/>
            <person name="Chintalapati S."/>
            <person name="Chintalapati V.R."/>
        </authorList>
    </citation>
    <scope>NUCLEOTIDE SEQUENCE [LARGE SCALE GENOMIC DNA]</scope>
    <source>
        <strain evidence="4 5">DSM 11550</strain>
    </source>
</reference>
<protein>
    <submittedName>
        <fullName evidence="4">Thioredoxin</fullName>
    </submittedName>
</protein>
<feature type="region of interest" description="Disordered" evidence="1">
    <location>
        <begin position="103"/>
        <end position="126"/>
    </location>
</feature>
<keyword evidence="5" id="KW-1185">Reference proteome</keyword>
<dbReference type="EMBL" id="PZKF01000002">
    <property type="protein sequence ID" value="PTE19033.1"/>
    <property type="molecule type" value="Genomic_DNA"/>
</dbReference>